<dbReference type="SMART" id="SM00336">
    <property type="entry name" value="BBOX"/>
    <property type="match status" value="1"/>
</dbReference>
<evidence type="ECO:0000256" key="3">
    <source>
        <dbReference type="ARBA" id="ARBA00022723"/>
    </source>
</evidence>
<dbReference type="InterPro" id="IPR000315">
    <property type="entry name" value="Znf_B-box"/>
</dbReference>
<dbReference type="GO" id="GO:0005778">
    <property type="term" value="C:peroxisomal membrane"/>
    <property type="evidence" value="ECO:0007669"/>
    <property type="project" value="TreeGrafter"/>
</dbReference>
<dbReference type="Gene3D" id="2.60.210.10">
    <property type="entry name" value="Apoptosis, Tumor Necrosis Factor Receptor Associated Protein 2, Chain A"/>
    <property type="match status" value="1"/>
</dbReference>
<gene>
    <name evidence="11" type="ORF">WMSIL1_LOCUS9322</name>
</gene>
<dbReference type="Pfam" id="PF00643">
    <property type="entry name" value="zf-B_box"/>
    <property type="match status" value="1"/>
</dbReference>
<evidence type="ECO:0000259" key="8">
    <source>
        <dbReference type="PROSITE" id="PS50089"/>
    </source>
</evidence>
<dbReference type="Pfam" id="PF22486">
    <property type="entry name" value="MATH_2"/>
    <property type="match status" value="1"/>
</dbReference>
<feature type="domain" description="MATH" evidence="10">
    <location>
        <begin position="286"/>
        <end position="414"/>
    </location>
</feature>
<dbReference type="Proteomes" id="UP000321570">
    <property type="component" value="Unassembled WGS sequence"/>
</dbReference>
<dbReference type="GO" id="GO:0008270">
    <property type="term" value="F:zinc ion binding"/>
    <property type="evidence" value="ECO:0007669"/>
    <property type="project" value="UniProtKB-KW"/>
</dbReference>
<feature type="compositionally biased region" description="Polar residues" evidence="7">
    <location>
        <begin position="448"/>
        <end position="459"/>
    </location>
</feature>
<dbReference type="PROSITE" id="PS50119">
    <property type="entry name" value="ZF_BBOX"/>
    <property type="match status" value="1"/>
</dbReference>
<dbReference type="GO" id="GO:0051865">
    <property type="term" value="P:protein autoubiquitination"/>
    <property type="evidence" value="ECO:0007669"/>
    <property type="project" value="TreeGrafter"/>
</dbReference>
<evidence type="ECO:0000259" key="10">
    <source>
        <dbReference type="PROSITE" id="PS50144"/>
    </source>
</evidence>
<dbReference type="EMBL" id="CABIJS010000356">
    <property type="protein sequence ID" value="VUZ50390.1"/>
    <property type="molecule type" value="Genomic_DNA"/>
</dbReference>
<feature type="domain" description="B box-type" evidence="9">
    <location>
        <begin position="100"/>
        <end position="142"/>
    </location>
</feature>
<dbReference type="InterPro" id="IPR002083">
    <property type="entry name" value="MATH/TRAF_dom"/>
</dbReference>
<dbReference type="CDD" id="cd16619">
    <property type="entry name" value="mRING-HC-C4C4_TRIM37_C-VIII"/>
    <property type="match status" value="1"/>
</dbReference>
<dbReference type="PROSITE" id="PS50089">
    <property type="entry name" value="ZF_RING_2"/>
    <property type="match status" value="1"/>
</dbReference>
<sequence>MSSRSSSTLPGTNSSIDALSNVFKCLICMGTTADARMCPNCSKLFCFGCIRRWITQIKAECPHCRSYLGLDTLINCRFADDVVQQLNSLKFDVKASRSFDNADMCDAHHECLTVFCSTCDHAICHKCALFDGRHGDHNFRPLDEVYKEHLEVVKNEMGILSDRRREIQALLKEIVRNTNTLNLKKENRVEEIKSYFEALLFRLESTHRKKFSALNAQHGHLKQEEELLTSLLSEVESQLKVISPSNLINRSSALSSMFSEVHNTPMPKLNVDPSTYDLPSELFPQLSAGEFIIENFSQVRQQVEPLYSPPLERDGVAWRLKVYPNGNGAVRGEYLSVFLEMTTGRSEASTYEYSIQLVHQGPPSVNSKCITREFASDFAVGECWGYNRFIQVSLLEAEDYISRMNDTLRFKYMVRPQSYEVQCRDLHWKIEQLEQEKLQLKEKVRALESSSSQNGNQKRPFSPPSASGRRAGENGDRSSSADDDEHDNDVDDEIIPSFDSDRPLLASPANESLTSPRDSPGEVGLKRQRPNLPKPSEQVPSASNPQPFHTNDQVIDDEEDDDDEIHTPQLIDSFESDDNEANGIDISSSSTSTDGLRLESYLIEDYEEGEGEERAQFSPHVGEEDEDLEQSFPSILQRNGSNSVNESTSDQIFSNTDQDMRQSYRRVASLDQQHREYLDRVLQRLSSRAQENAPVDAQGNGQSDETFYELLRRLQDRRPMRSRSDFTSEDAYLEYLLTSPQGVESYLGGRRSNQRRRPTSAFYLPQSPVFRPRSSNERITGRLEPDLFQSVNPLPSNGEPITNRSSPIGIHVISSPASSLSASTRMNLEVIRRRMRELAEQTPSMSTTAEIERELRQSLPSNNEMNSASLQADADEIND</sequence>
<dbReference type="Gene3D" id="3.30.160.60">
    <property type="entry name" value="Classic Zinc Finger"/>
    <property type="match status" value="1"/>
</dbReference>
<evidence type="ECO:0000256" key="2">
    <source>
        <dbReference type="ARBA" id="ARBA00022490"/>
    </source>
</evidence>
<feature type="compositionally biased region" description="Acidic residues" evidence="7">
    <location>
        <begin position="602"/>
        <end position="611"/>
    </location>
</feature>
<dbReference type="PANTHER" id="PTHR36754">
    <property type="entry name" value="E3 UBIQUITIN-PROTEIN LIGASE TRIM37"/>
    <property type="match status" value="1"/>
</dbReference>
<evidence type="ECO:0000256" key="5">
    <source>
        <dbReference type="ARBA" id="ARBA00022833"/>
    </source>
</evidence>
<dbReference type="InterPro" id="IPR053003">
    <property type="entry name" value="TRIM_RBCC_E3_ubiq-ligases"/>
</dbReference>
<protein>
    <recommendedName>
        <fullName evidence="13">RING-type domain-containing protein</fullName>
    </recommendedName>
</protein>
<evidence type="ECO:0008006" key="13">
    <source>
        <dbReference type="Google" id="ProtNLM"/>
    </source>
</evidence>
<feature type="compositionally biased region" description="Acidic residues" evidence="7">
    <location>
        <begin position="481"/>
        <end position="494"/>
    </location>
</feature>
<dbReference type="AlphaFoldDB" id="A0A564YT85"/>
<dbReference type="PANTHER" id="PTHR36754:SF2">
    <property type="entry name" value="E3 UBIQUITIN-PROTEIN LIGASE TRIM37"/>
    <property type="match status" value="1"/>
</dbReference>
<feature type="region of interest" description="Disordered" evidence="7">
    <location>
        <begin position="444"/>
        <end position="627"/>
    </location>
</feature>
<dbReference type="CDD" id="cd19779">
    <property type="entry name" value="Bbox2_TRIM37_C-VIII"/>
    <property type="match status" value="1"/>
</dbReference>
<evidence type="ECO:0000313" key="11">
    <source>
        <dbReference type="EMBL" id="VUZ50390.1"/>
    </source>
</evidence>
<evidence type="ECO:0000256" key="4">
    <source>
        <dbReference type="ARBA" id="ARBA00022771"/>
    </source>
</evidence>
<evidence type="ECO:0000256" key="6">
    <source>
        <dbReference type="PROSITE-ProRule" id="PRU00024"/>
    </source>
</evidence>
<keyword evidence="3" id="KW-0479">Metal-binding</keyword>
<dbReference type="Gene3D" id="3.30.40.10">
    <property type="entry name" value="Zinc/RING finger domain, C3HC4 (zinc finger)"/>
    <property type="match status" value="1"/>
</dbReference>
<feature type="domain" description="RING-type" evidence="8">
    <location>
        <begin position="25"/>
        <end position="65"/>
    </location>
</feature>
<organism evidence="11 12">
    <name type="scientific">Hymenolepis diminuta</name>
    <name type="common">Rat tapeworm</name>
    <dbReference type="NCBI Taxonomy" id="6216"/>
    <lineage>
        <taxon>Eukaryota</taxon>
        <taxon>Metazoa</taxon>
        <taxon>Spiralia</taxon>
        <taxon>Lophotrochozoa</taxon>
        <taxon>Platyhelminthes</taxon>
        <taxon>Cestoda</taxon>
        <taxon>Eucestoda</taxon>
        <taxon>Cyclophyllidea</taxon>
        <taxon>Hymenolepididae</taxon>
        <taxon>Hymenolepis</taxon>
    </lineage>
</organism>
<dbReference type="PROSITE" id="PS50144">
    <property type="entry name" value="MATH"/>
    <property type="match status" value="1"/>
</dbReference>
<dbReference type="GO" id="GO:0031625">
    <property type="term" value="F:ubiquitin protein ligase binding"/>
    <property type="evidence" value="ECO:0007669"/>
    <property type="project" value="TreeGrafter"/>
</dbReference>
<dbReference type="GO" id="GO:0006513">
    <property type="term" value="P:protein monoubiquitination"/>
    <property type="evidence" value="ECO:0007669"/>
    <property type="project" value="TreeGrafter"/>
</dbReference>
<evidence type="ECO:0000256" key="1">
    <source>
        <dbReference type="ARBA" id="ARBA00004496"/>
    </source>
</evidence>
<reference evidence="11 12" key="1">
    <citation type="submission" date="2019-07" db="EMBL/GenBank/DDBJ databases">
        <authorList>
            <person name="Jastrzebski P J."/>
            <person name="Paukszto L."/>
            <person name="Jastrzebski P J."/>
        </authorList>
    </citation>
    <scope>NUCLEOTIDE SEQUENCE [LARGE SCALE GENOMIC DNA]</scope>
    <source>
        <strain evidence="11 12">WMS-il1</strain>
    </source>
</reference>
<dbReference type="GO" id="GO:0005164">
    <property type="term" value="F:tumor necrosis factor receptor binding"/>
    <property type="evidence" value="ECO:0007669"/>
    <property type="project" value="TreeGrafter"/>
</dbReference>
<name>A0A564YT85_HYMDI</name>
<feature type="compositionally biased region" description="Polar residues" evidence="7">
    <location>
        <begin position="538"/>
        <end position="553"/>
    </location>
</feature>
<dbReference type="SUPFAM" id="SSF57850">
    <property type="entry name" value="RING/U-box"/>
    <property type="match status" value="1"/>
</dbReference>
<dbReference type="SMART" id="SM00061">
    <property type="entry name" value="MATH"/>
    <property type="match status" value="1"/>
</dbReference>
<dbReference type="InterPro" id="IPR037299">
    <property type="entry name" value="TRIM37_MATH"/>
</dbReference>
<dbReference type="GO" id="GO:0061630">
    <property type="term" value="F:ubiquitin protein ligase activity"/>
    <property type="evidence" value="ECO:0007669"/>
    <property type="project" value="TreeGrafter"/>
</dbReference>
<comment type="subcellular location">
    <subcellularLocation>
        <location evidence="1">Cytoplasm</location>
    </subcellularLocation>
</comment>
<keyword evidence="5" id="KW-0862">Zinc</keyword>
<feature type="compositionally biased region" description="Low complexity" evidence="7">
    <location>
        <begin position="583"/>
        <end position="595"/>
    </location>
</feature>
<keyword evidence="2" id="KW-0963">Cytoplasm</keyword>
<dbReference type="InterPro" id="IPR013083">
    <property type="entry name" value="Znf_RING/FYVE/PHD"/>
</dbReference>
<feature type="compositionally biased region" description="Basic and acidic residues" evidence="7">
    <location>
        <begin position="470"/>
        <end position="480"/>
    </location>
</feature>
<feature type="compositionally biased region" description="Polar residues" evidence="7">
    <location>
        <begin position="858"/>
        <end position="870"/>
    </location>
</feature>
<keyword evidence="12" id="KW-1185">Reference proteome</keyword>
<keyword evidence="4 6" id="KW-0863">Zinc-finger</keyword>
<dbReference type="CDD" id="cd03773">
    <property type="entry name" value="MATH_TRIM37"/>
    <property type="match status" value="1"/>
</dbReference>
<accession>A0A564YT85</accession>
<evidence type="ECO:0000259" key="9">
    <source>
        <dbReference type="PROSITE" id="PS50119"/>
    </source>
</evidence>
<dbReference type="GO" id="GO:0016235">
    <property type="term" value="C:aggresome"/>
    <property type="evidence" value="ECO:0007669"/>
    <property type="project" value="TreeGrafter"/>
</dbReference>
<feature type="region of interest" description="Disordered" evidence="7">
    <location>
        <begin position="839"/>
        <end position="879"/>
    </location>
</feature>
<feature type="compositionally biased region" description="Acidic residues" evidence="7">
    <location>
        <begin position="554"/>
        <end position="564"/>
    </location>
</feature>
<dbReference type="GO" id="GO:0070842">
    <property type="term" value="P:aggresome assembly"/>
    <property type="evidence" value="ECO:0007669"/>
    <property type="project" value="TreeGrafter"/>
</dbReference>
<dbReference type="InterPro" id="IPR001841">
    <property type="entry name" value="Znf_RING"/>
</dbReference>
<proteinExistence type="predicted"/>
<dbReference type="InterPro" id="IPR008974">
    <property type="entry name" value="TRAF-like"/>
</dbReference>
<dbReference type="SUPFAM" id="SSF57845">
    <property type="entry name" value="B-box zinc-binding domain"/>
    <property type="match status" value="1"/>
</dbReference>
<dbReference type="SUPFAM" id="SSF49599">
    <property type="entry name" value="TRAF domain-like"/>
    <property type="match status" value="1"/>
</dbReference>
<evidence type="ECO:0000313" key="12">
    <source>
        <dbReference type="Proteomes" id="UP000321570"/>
    </source>
</evidence>
<evidence type="ECO:0000256" key="7">
    <source>
        <dbReference type="SAM" id="MobiDB-lite"/>
    </source>
</evidence>